<evidence type="ECO:0000256" key="1">
    <source>
        <dbReference type="SAM" id="MobiDB-lite"/>
    </source>
</evidence>
<dbReference type="OrthoDB" id="9989103at2759"/>
<feature type="region of interest" description="Disordered" evidence="1">
    <location>
        <begin position="526"/>
        <end position="824"/>
    </location>
</feature>
<dbReference type="EMBL" id="CAJNXB010000010">
    <property type="protein sequence ID" value="CAF2979598.1"/>
    <property type="molecule type" value="Genomic_DNA"/>
</dbReference>
<sequence>MMTERNQTHQLSLQDSDMPLHKFIPLEKLDIVQLNQVRILYYQTPRRFYVYLPNKIDTHAQFQIELQRSMQNYKLTTASTQYVHHQPVAAQDNHAIWHRATILDLNANGIDVCVYFVDVGQQENIPITNIRPLSQEFIRQPAFAIPCRLYKICPLNGDERSSWKLNDPVHHAFNQLMANNANCKVCDRKEQICYDVEIDIPIVGDLGTYLCERNFVSRIAMRPSQSNTYNTNQPQQAAIPPGFSALLSSTRQPTQVFTGQNEFYNNSNNTVQQQLNRLPPKPIVQQVSVASASNDSSSDIKTLPPQDGYYTITHVYNAIEFYGHSQVRERELDAFYKHLESIYNNNNANDQSLSVDFLMEGIPCVIQQGEKYYRVIIKHRESDSRVLVKLVDRGDEVIVDTSELLQLENKYFKIPAFAQPFRLYNYDESHSTAQITRKLKRLILNQRVQITQHLPTINGFYPVEVKLSTDNQLVNQILLSNDSNPIVSPTSRIPELQTARPQQDLNIQRINNDLPAPQKLLTAVAAPSGHSQPGRFTAKSPASSDPTSSRFSRSEQQEEPRSFGQQPQSFTSRTANDFQQSTNERHRSTSRGFPKDDQQPNQRTGFGNNHGGGFGDRGVRNGFGERNIENRNENNTQRTGGFNNSTGGFTDHGQHNERYRDRPNENRNNQNEENNGSSRFGHRGGFGGERGNRGGGYQGFRDSDNNGEDNGRRSGRGGQRGGRGGFSDRGGYNDHGDFNDRGGRGSFGDRGGRGSFGDRGGRGSFGDRGGRGSFGDRGGRGSFGDRGGRGDYRGGRTGGFRDQNDNDFRSNSENNEPVKTFSGWPNVKPTVTSFEAGDHFVEKEIPKEAFQFVLSHIEASNDFFIQLYSKADELSTFSATLQEEYSNAPELNSIEENKICLAKSSDQCWYRAVILSTSLIKTKVRFIDFGDTLDVDKKSIKQLEKKFSLSPPYAYRCMLENCQANENMDTNKVIEKCERQTFNGKIQNKLSNEQYCLQSDDLKKLMIDINAIKIKQETNRNIKCSIVHIDSSEYELYIQDDEETMKKINNELTMAKENFLDDIKINSMVISIYDDKPSRAIIQSDSDENENVCLYFVDYGTTKVCSKTSLKACNEQLKAYPRQAKRCQLHDISSSVVDETFKYLDQYFKSNNIEISIVNQYNDLCNILLYIDGECLNEKFNQKSMSIDEHEANTDNNDQSSTATAITIKEQERPIIATGKRNSEEILSPVTNLLSASLNIKRQKSESEPEVNPIKYCLAILTHLDKNKPIVYLQLLPESESILAQINDFIEVIVQENKQKSSYDIGDHVIAQFTDDSNHYRARIESYSDETQSYAVYFLDYGNLDENVPKNHLYSYIEELTQIEPQVNQYTLEKISNQTWIDKVRSLLETKVNDDIEFYFIDKINKIIHMKVDNENEIYSQPKTFTANISATNHDYFYIHILPDANTLVCEMDELLQTHDKVQNTSKPWLINDLCIVYDTELNQYFRGKILSIDNDKYDVQYIDNGNVILNVTNNNLFLLSDEDLLKRLPLARKCRLFGVSSKNQIKAIKEIIQTINPTECVTVTVNNDQNDQCMDVMLFRESHDIINDRYQFDDDDDDDDDDDVKNDEDADRQCDIERQSSVSGMGADDGGSNGDALTAKNDQNLISPIGIPQAESTHQFGDSSNVTESNPSLSSTTMNQSIDFGENDPSTTMKDDTESEN</sequence>
<dbReference type="Proteomes" id="UP000663825">
    <property type="component" value="Unassembled WGS sequence"/>
</dbReference>
<comment type="caution">
    <text evidence="3">The sequence shown here is derived from an EMBL/GenBank/DDBJ whole genome shotgun (WGS) entry which is preliminary data.</text>
</comment>
<dbReference type="Gene3D" id="2.30.30.140">
    <property type="match status" value="6"/>
</dbReference>
<feature type="compositionally biased region" description="Polar residues" evidence="1">
    <location>
        <begin position="564"/>
        <end position="582"/>
    </location>
</feature>
<reference evidence="3" key="1">
    <citation type="submission" date="2021-02" db="EMBL/GenBank/DDBJ databases">
        <authorList>
            <person name="Nowell W R."/>
        </authorList>
    </citation>
    <scope>NUCLEOTIDE SEQUENCE</scope>
</reference>
<feature type="domain" description="Tudor" evidence="2">
    <location>
        <begin position="1468"/>
        <end position="1526"/>
    </location>
</feature>
<feature type="compositionally biased region" description="Basic and acidic residues" evidence="1">
    <location>
        <begin position="701"/>
        <end position="712"/>
    </location>
</feature>
<feature type="domain" description="Tudor" evidence="2">
    <location>
        <begin position="893"/>
        <end position="950"/>
    </location>
</feature>
<dbReference type="Pfam" id="PF00567">
    <property type="entry name" value="TUDOR"/>
    <property type="match status" value="6"/>
</dbReference>
<feature type="compositionally biased region" description="Basic and acidic residues" evidence="1">
    <location>
        <begin position="583"/>
        <end position="598"/>
    </location>
</feature>
<feature type="compositionally biased region" description="Low complexity" evidence="1">
    <location>
        <begin position="666"/>
        <end position="679"/>
    </location>
</feature>
<dbReference type="PANTHER" id="PTHR22948">
    <property type="entry name" value="TUDOR DOMAIN CONTAINING PROTEIN"/>
    <property type="match status" value="1"/>
</dbReference>
<protein>
    <recommendedName>
        <fullName evidence="2">Tudor domain-containing protein</fullName>
    </recommendedName>
</protein>
<proteinExistence type="predicted"/>
<feature type="compositionally biased region" description="Acidic residues" evidence="1">
    <location>
        <begin position="1594"/>
        <end position="1611"/>
    </location>
</feature>
<dbReference type="SUPFAM" id="SSF63748">
    <property type="entry name" value="Tudor/PWWP/MBT"/>
    <property type="match status" value="6"/>
</dbReference>
<feature type="compositionally biased region" description="Gly residues" evidence="1">
    <location>
        <begin position="716"/>
        <end position="728"/>
    </location>
</feature>
<feature type="region of interest" description="Disordered" evidence="1">
    <location>
        <begin position="1591"/>
        <end position="1702"/>
    </location>
</feature>
<accession>A0A817KDR8</accession>
<dbReference type="SMART" id="SM00333">
    <property type="entry name" value="TUDOR"/>
    <property type="match status" value="6"/>
</dbReference>
<feature type="compositionally biased region" description="Low complexity" evidence="1">
    <location>
        <begin position="633"/>
        <end position="649"/>
    </location>
</feature>
<evidence type="ECO:0000259" key="2">
    <source>
        <dbReference type="PROSITE" id="PS50304"/>
    </source>
</evidence>
<feature type="compositionally biased region" description="Basic and acidic residues" evidence="1">
    <location>
        <begin position="652"/>
        <end position="665"/>
    </location>
</feature>
<dbReference type="CDD" id="cd20379">
    <property type="entry name" value="Tudor_dTUD-like"/>
    <property type="match status" value="2"/>
</dbReference>
<organism evidence="3 4">
    <name type="scientific">Rotaria socialis</name>
    <dbReference type="NCBI Taxonomy" id="392032"/>
    <lineage>
        <taxon>Eukaryota</taxon>
        <taxon>Metazoa</taxon>
        <taxon>Spiralia</taxon>
        <taxon>Gnathifera</taxon>
        <taxon>Rotifera</taxon>
        <taxon>Eurotatoria</taxon>
        <taxon>Bdelloidea</taxon>
        <taxon>Philodinida</taxon>
        <taxon>Philodinidae</taxon>
        <taxon>Rotaria</taxon>
    </lineage>
</organism>
<dbReference type="PANTHER" id="PTHR22948:SF72">
    <property type="entry name" value="TUDOR DOMAIN-CONTAINING PROTEIN"/>
    <property type="match status" value="1"/>
</dbReference>
<feature type="domain" description="Tudor" evidence="2">
    <location>
        <begin position="1302"/>
        <end position="1362"/>
    </location>
</feature>
<feature type="compositionally biased region" description="Gly residues" evidence="1">
    <location>
        <begin position="683"/>
        <end position="698"/>
    </location>
</feature>
<feature type="compositionally biased region" description="Basic and acidic residues" evidence="1">
    <location>
        <begin position="552"/>
        <end position="561"/>
    </location>
</feature>
<evidence type="ECO:0000313" key="4">
    <source>
        <dbReference type="Proteomes" id="UP000663825"/>
    </source>
</evidence>
<dbReference type="Gene3D" id="2.40.50.90">
    <property type="match status" value="3"/>
</dbReference>
<feature type="domain" description="Tudor" evidence="2">
    <location>
        <begin position="80"/>
        <end position="140"/>
    </location>
</feature>
<feature type="compositionally biased region" description="Basic and acidic residues" evidence="1">
    <location>
        <begin position="731"/>
        <end position="743"/>
    </location>
</feature>
<name>A0A817KDR8_9BILA</name>
<dbReference type="InterPro" id="IPR035437">
    <property type="entry name" value="SNase_OB-fold_sf"/>
</dbReference>
<dbReference type="InterPro" id="IPR002999">
    <property type="entry name" value="Tudor"/>
</dbReference>
<dbReference type="InterPro" id="IPR050621">
    <property type="entry name" value="Tudor_domain_containing"/>
</dbReference>
<gene>
    <name evidence="3" type="ORF">TIS948_LOCUS369</name>
</gene>
<dbReference type="PROSITE" id="PS50304">
    <property type="entry name" value="TUDOR"/>
    <property type="match status" value="4"/>
</dbReference>
<evidence type="ECO:0000313" key="3">
    <source>
        <dbReference type="EMBL" id="CAF2979598.1"/>
    </source>
</evidence>
<feature type="compositionally biased region" description="Polar residues" evidence="1">
    <location>
        <begin position="1655"/>
        <end position="1693"/>
    </location>
</feature>
<feature type="compositionally biased region" description="Gly residues" evidence="1">
    <location>
        <begin position="744"/>
        <end position="785"/>
    </location>
</feature>
<feature type="compositionally biased region" description="Low complexity" evidence="1">
    <location>
        <begin position="537"/>
        <end position="551"/>
    </location>
</feature>